<keyword evidence="4 6" id="KW-1133">Transmembrane helix</keyword>
<evidence type="ECO:0000256" key="4">
    <source>
        <dbReference type="ARBA" id="ARBA00022989"/>
    </source>
</evidence>
<dbReference type="GO" id="GO:0051301">
    <property type="term" value="P:cell division"/>
    <property type="evidence" value="ECO:0007669"/>
    <property type="project" value="InterPro"/>
</dbReference>
<dbReference type="GO" id="GO:0032153">
    <property type="term" value="C:cell division site"/>
    <property type="evidence" value="ECO:0007669"/>
    <property type="project" value="TreeGrafter"/>
</dbReference>
<feature type="transmembrane region" description="Helical" evidence="6">
    <location>
        <begin position="182"/>
        <end position="202"/>
    </location>
</feature>
<keyword evidence="5 6" id="KW-0472">Membrane</keyword>
<feature type="transmembrane region" description="Helical" evidence="6">
    <location>
        <begin position="300"/>
        <end position="318"/>
    </location>
</feature>
<accession>A0AA45C5H1</accession>
<evidence type="ECO:0000313" key="7">
    <source>
        <dbReference type="EMBL" id="PWJ88766.1"/>
    </source>
</evidence>
<dbReference type="EMBL" id="QGGI01000017">
    <property type="protein sequence ID" value="PWJ88766.1"/>
    <property type="molecule type" value="Genomic_DNA"/>
</dbReference>
<comment type="caution">
    <text evidence="7">The sequence shown here is derived from an EMBL/GenBank/DDBJ whole genome shotgun (WGS) entry which is preliminary data.</text>
</comment>
<organism evidence="7 8">
    <name type="scientific">Oceanotoga teriensis</name>
    <dbReference type="NCBI Taxonomy" id="515440"/>
    <lineage>
        <taxon>Bacteria</taxon>
        <taxon>Thermotogati</taxon>
        <taxon>Thermotogota</taxon>
        <taxon>Thermotogae</taxon>
        <taxon>Petrotogales</taxon>
        <taxon>Petrotogaceae</taxon>
        <taxon>Oceanotoga</taxon>
    </lineage>
</organism>
<dbReference type="AlphaFoldDB" id="A0AA45C5H1"/>
<dbReference type="RefSeq" id="WP_158274880.1">
    <property type="nucleotide sequence ID" value="NZ_JAMHJO010000012.1"/>
</dbReference>
<feature type="transmembrane region" description="Helical" evidence="6">
    <location>
        <begin position="330"/>
        <end position="355"/>
    </location>
</feature>
<dbReference type="PANTHER" id="PTHR30474:SF1">
    <property type="entry name" value="PEPTIDOGLYCAN GLYCOSYLTRANSFERASE MRDB"/>
    <property type="match status" value="1"/>
</dbReference>
<feature type="transmembrane region" description="Helical" evidence="6">
    <location>
        <begin position="52"/>
        <end position="69"/>
    </location>
</feature>
<comment type="subcellular location">
    <subcellularLocation>
        <location evidence="1">Membrane</location>
        <topology evidence="1">Multi-pass membrane protein</topology>
    </subcellularLocation>
</comment>
<name>A0AA45C5H1_9BACT</name>
<keyword evidence="2 6" id="KW-0812">Transmembrane</keyword>
<evidence type="ECO:0000256" key="2">
    <source>
        <dbReference type="ARBA" id="ARBA00022692"/>
    </source>
</evidence>
<sequence>MNLLKKFNDKNERFVRFEYILFFSYIILAIIGYFAIKSSVLNTYRESVSEKQILFIIVGFIIYNFILIIPDRTFKKSIPIFFILSFLSLIAVLFLGTTTYGAKRWIRLGPLGGFQPSEFFKLFLILYLSYILSYKSKKHFYFSSILVIFSAILIYKEPDLGTTFIVLLIWFIFIFLSGKFEFLWKFLFFSGMAAAPVLFFFMKDYQKARIIGFLSPEAYSSGISYNVIQSTRAIGSGGILGRGYMNGYMNLGNFVPENHSDFIISVIGEEFGFIGISLVLFLYLLILLRLYKLYKISYDIFWKYFYIVSAFLLFFHIFENIGMNMGIMPVTGIALPFLSAGGTSTISFSILLGIATKGAMTNKNIKR</sequence>
<evidence type="ECO:0000313" key="8">
    <source>
        <dbReference type="Proteomes" id="UP000245921"/>
    </source>
</evidence>
<feature type="transmembrane region" description="Helical" evidence="6">
    <location>
        <begin position="114"/>
        <end position="132"/>
    </location>
</feature>
<evidence type="ECO:0000256" key="1">
    <source>
        <dbReference type="ARBA" id="ARBA00004141"/>
    </source>
</evidence>
<keyword evidence="8" id="KW-1185">Reference proteome</keyword>
<reference evidence="7 8" key="1">
    <citation type="submission" date="2018-05" db="EMBL/GenBank/DDBJ databases">
        <title>Genomic Encyclopedia of Type Strains, Phase IV (KMG-IV): sequencing the most valuable type-strain genomes for metagenomic binning, comparative biology and taxonomic classification.</title>
        <authorList>
            <person name="Goeker M."/>
        </authorList>
    </citation>
    <scope>NUCLEOTIDE SEQUENCE [LARGE SCALE GENOMIC DNA]</scope>
    <source>
        <strain evidence="7 8">DSM 24906</strain>
    </source>
</reference>
<feature type="transmembrane region" description="Helical" evidence="6">
    <location>
        <begin position="81"/>
        <end position="102"/>
    </location>
</feature>
<dbReference type="PROSITE" id="PS00428">
    <property type="entry name" value="FTSW_RODA_SPOVE"/>
    <property type="match status" value="1"/>
</dbReference>
<evidence type="ECO:0000256" key="3">
    <source>
        <dbReference type="ARBA" id="ARBA00022960"/>
    </source>
</evidence>
<proteinExistence type="predicted"/>
<gene>
    <name evidence="7" type="ORF">C7380_11756</name>
</gene>
<feature type="transmembrane region" description="Helical" evidence="6">
    <location>
        <begin position="262"/>
        <end position="288"/>
    </location>
</feature>
<dbReference type="Pfam" id="PF01098">
    <property type="entry name" value="FTSW_RODA_SPOVE"/>
    <property type="match status" value="1"/>
</dbReference>
<dbReference type="Proteomes" id="UP000245921">
    <property type="component" value="Unassembled WGS sequence"/>
</dbReference>
<dbReference type="PANTHER" id="PTHR30474">
    <property type="entry name" value="CELL CYCLE PROTEIN"/>
    <property type="match status" value="1"/>
</dbReference>
<dbReference type="GO" id="GO:0015648">
    <property type="term" value="F:lipid-linked peptidoglycan transporter activity"/>
    <property type="evidence" value="ECO:0007669"/>
    <property type="project" value="TreeGrafter"/>
</dbReference>
<feature type="transmembrane region" description="Helical" evidence="6">
    <location>
        <begin position="161"/>
        <end position="177"/>
    </location>
</feature>
<evidence type="ECO:0000256" key="6">
    <source>
        <dbReference type="SAM" id="Phobius"/>
    </source>
</evidence>
<dbReference type="InterPro" id="IPR001182">
    <property type="entry name" value="FtsW/RodA"/>
</dbReference>
<keyword evidence="3" id="KW-0133">Cell shape</keyword>
<dbReference type="InterPro" id="IPR018365">
    <property type="entry name" value="Cell_cycle_FtsW-rel_CS"/>
</dbReference>
<dbReference type="GO" id="GO:0005886">
    <property type="term" value="C:plasma membrane"/>
    <property type="evidence" value="ECO:0007669"/>
    <property type="project" value="TreeGrafter"/>
</dbReference>
<protein>
    <submittedName>
        <fullName evidence="7">Rod shape determining protein RodA</fullName>
    </submittedName>
</protein>
<feature type="transmembrane region" description="Helical" evidence="6">
    <location>
        <begin position="20"/>
        <end position="40"/>
    </location>
</feature>
<feature type="transmembrane region" description="Helical" evidence="6">
    <location>
        <begin position="139"/>
        <end position="155"/>
    </location>
</feature>
<dbReference type="GO" id="GO:0008360">
    <property type="term" value="P:regulation of cell shape"/>
    <property type="evidence" value="ECO:0007669"/>
    <property type="project" value="UniProtKB-KW"/>
</dbReference>
<evidence type="ECO:0000256" key="5">
    <source>
        <dbReference type="ARBA" id="ARBA00023136"/>
    </source>
</evidence>